<evidence type="ECO:0000256" key="4">
    <source>
        <dbReference type="ARBA" id="ARBA00023014"/>
    </source>
</evidence>
<evidence type="ECO:0000313" key="6">
    <source>
        <dbReference type="EMBL" id="NDU94697.1"/>
    </source>
</evidence>
<evidence type="ECO:0000256" key="1">
    <source>
        <dbReference type="ARBA" id="ARBA00001966"/>
    </source>
</evidence>
<proteinExistence type="predicted"/>
<dbReference type="InterPro" id="IPR011257">
    <property type="entry name" value="DNA_glycosylase"/>
</dbReference>
<keyword evidence="6" id="KW-0255">Endonuclease</keyword>
<organism evidence="6 7">
    <name type="scientific">Spirosoma terrae</name>
    <dbReference type="NCBI Taxonomy" id="1968276"/>
    <lineage>
        <taxon>Bacteria</taxon>
        <taxon>Pseudomonadati</taxon>
        <taxon>Bacteroidota</taxon>
        <taxon>Cytophagia</taxon>
        <taxon>Cytophagales</taxon>
        <taxon>Cytophagaceae</taxon>
        <taxon>Spirosoma</taxon>
    </lineage>
</organism>
<dbReference type="Gene3D" id="1.10.340.30">
    <property type="entry name" value="Hypothetical protein, domain 2"/>
    <property type="match status" value="1"/>
</dbReference>
<dbReference type="InterPro" id="IPR023170">
    <property type="entry name" value="HhH_base_excis_C"/>
</dbReference>
<dbReference type="Proteomes" id="UP000474175">
    <property type="component" value="Unassembled WGS sequence"/>
</dbReference>
<dbReference type="GO" id="GO:0004519">
    <property type="term" value="F:endonuclease activity"/>
    <property type="evidence" value="ECO:0007669"/>
    <property type="project" value="UniProtKB-KW"/>
</dbReference>
<keyword evidence="3" id="KW-0408">Iron</keyword>
<dbReference type="InterPro" id="IPR003265">
    <property type="entry name" value="HhH-GPD_domain"/>
</dbReference>
<dbReference type="CDD" id="cd00056">
    <property type="entry name" value="ENDO3c"/>
    <property type="match status" value="1"/>
</dbReference>
<dbReference type="GO" id="GO:0016787">
    <property type="term" value="F:hydrolase activity"/>
    <property type="evidence" value="ECO:0007669"/>
    <property type="project" value="UniProtKB-ARBA"/>
</dbReference>
<keyword evidence="6" id="KW-0540">Nuclease</keyword>
<dbReference type="AlphaFoldDB" id="A0A6L9L5I7"/>
<dbReference type="PANTHER" id="PTHR47203">
    <property type="match status" value="1"/>
</dbReference>
<dbReference type="SMART" id="SM00478">
    <property type="entry name" value="ENDO3c"/>
    <property type="match status" value="1"/>
</dbReference>
<dbReference type="GO" id="GO:0046872">
    <property type="term" value="F:metal ion binding"/>
    <property type="evidence" value="ECO:0007669"/>
    <property type="project" value="UniProtKB-KW"/>
</dbReference>
<protein>
    <submittedName>
        <fullName evidence="6">Endonuclease III</fullName>
    </submittedName>
</protein>
<dbReference type="RefSeq" id="WP_163945107.1">
    <property type="nucleotide sequence ID" value="NZ_JAAFZH010000002.1"/>
</dbReference>
<reference evidence="6 7" key="1">
    <citation type="submission" date="2020-02" db="EMBL/GenBank/DDBJ databases">
        <title>Draft genome sequence of two Spirosoma agri KCTC 52727 and Spirosoma terrae KCTC 52035.</title>
        <authorList>
            <person name="Rojas J."/>
            <person name="Ambika Manirajan B."/>
            <person name="Suarez C."/>
            <person name="Ratering S."/>
            <person name="Schnell S."/>
        </authorList>
    </citation>
    <scope>NUCLEOTIDE SEQUENCE [LARGE SCALE GENOMIC DNA]</scope>
    <source>
        <strain evidence="6 7">KCTC 52035</strain>
    </source>
</reference>
<sequence>MESTASLAEKTLDAHDRLNAVYGIQTIYGRTDPMHELIGTILSHRTTHANEVTAYRTMRERFPTWENVRDAPLAELIDAIKTANYPEVKAPYIQNVLAHLIQETGAANVDFLADLSTEDAMQWLTNLPGIGLKTATLLLLFNFRKPVLPVDTHVHRVTQRVGLIGPKVSAEKAHSILLSYLPKDATVLFNFHKHFYWHGQRVCTWYDPKCSECALRDMCAYYQSGCRMSLSSTPTRKK</sequence>
<keyword evidence="6" id="KW-0378">Hydrolase</keyword>
<dbReference type="GO" id="GO:0051539">
    <property type="term" value="F:4 iron, 4 sulfur cluster binding"/>
    <property type="evidence" value="ECO:0007669"/>
    <property type="project" value="InterPro"/>
</dbReference>
<keyword evidence="2" id="KW-0479">Metal-binding</keyword>
<comment type="cofactor">
    <cofactor evidence="1">
        <name>[4Fe-4S] cluster</name>
        <dbReference type="ChEBI" id="CHEBI:49883"/>
    </cofactor>
</comment>
<dbReference type="PIRSF" id="PIRSF001435">
    <property type="entry name" value="Nth"/>
    <property type="match status" value="1"/>
</dbReference>
<dbReference type="InterPro" id="IPR003651">
    <property type="entry name" value="Endonuclease3_FeS-loop_motif"/>
</dbReference>
<dbReference type="SUPFAM" id="SSF48150">
    <property type="entry name" value="DNA-glycosylase"/>
    <property type="match status" value="1"/>
</dbReference>
<dbReference type="GO" id="GO:0140097">
    <property type="term" value="F:catalytic activity, acting on DNA"/>
    <property type="evidence" value="ECO:0007669"/>
    <property type="project" value="UniProtKB-ARBA"/>
</dbReference>
<keyword evidence="4" id="KW-0411">Iron-sulfur</keyword>
<gene>
    <name evidence="6" type="ORF">GK108_07415</name>
</gene>
<dbReference type="GO" id="GO:0006284">
    <property type="term" value="P:base-excision repair"/>
    <property type="evidence" value="ECO:0007669"/>
    <property type="project" value="InterPro"/>
</dbReference>
<dbReference type="Pfam" id="PF00730">
    <property type="entry name" value="HhH-GPD"/>
    <property type="match status" value="1"/>
</dbReference>
<keyword evidence="7" id="KW-1185">Reference proteome</keyword>
<evidence type="ECO:0000256" key="3">
    <source>
        <dbReference type="ARBA" id="ARBA00023004"/>
    </source>
</evidence>
<evidence type="ECO:0000256" key="2">
    <source>
        <dbReference type="ARBA" id="ARBA00022723"/>
    </source>
</evidence>
<name>A0A6L9L5I7_9BACT</name>
<feature type="domain" description="HhH-GPD" evidence="5">
    <location>
        <begin position="42"/>
        <end position="201"/>
    </location>
</feature>
<dbReference type="EMBL" id="JAAFZH010000002">
    <property type="protein sequence ID" value="NDU94697.1"/>
    <property type="molecule type" value="Genomic_DNA"/>
</dbReference>
<evidence type="ECO:0000313" key="7">
    <source>
        <dbReference type="Proteomes" id="UP000474175"/>
    </source>
</evidence>
<dbReference type="PANTHER" id="PTHR47203:SF1">
    <property type="entry name" value="HYPOTHETICAL BASE EXCISION DNA REPAIR PROTEIN (EUROFUNG)"/>
    <property type="match status" value="1"/>
</dbReference>
<evidence type="ECO:0000259" key="5">
    <source>
        <dbReference type="SMART" id="SM00478"/>
    </source>
</evidence>
<dbReference type="Gene3D" id="1.10.1670.10">
    <property type="entry name" value="Helix-hairpin-Helix base-excision DNA repair enzymes (C-terminal)"/>
    <property type="match status" value="1"/>
</dbReference>
<comment type="caution">
    <text evidence="6">The sequence shown here is derived from an EMBL/GenBank/DDBJ whole genome shotgun (WGS) entry which is preliminary data.</text>
</comment>
<dbReference type="SMART" id="SM00525">
    <property type="entry name" value="FES"/>
    <property type="match status" value="1"/>
</dbReference>
<accession>A0A6L9L5I7</accession>